<gene>
    <name evidence="1" type="ORF">OUZ56_020962</name>
</gene>
<organism evidence="1 2">
    <name type="scientific">Daphnia magna</name>
    <dbReference type="NCBI Taxonomy" id="35525"/>
    <lineage>
        <taxon>Eukaryota</taxon>
        <taxon>Metazoa</taxon>
        <taxon>Ecdysozoa</taxon>
        <taxon>Arthropoda</taxon>
        <taxon>Crustacea</taxon>
        <taxon>Branchiopoda</taxon>
        <taxon>Diplostraca</taxon>
        <taxon>Cladocera</taxon>
        <taxon>Anomopoda</taxon>
        <taxon>Daphniidae</taxon>
        <taxon>Daphnia</taxon>
    </lineage>
</organism>
<evidence type="ECO:0000313" key="2">
    <source>
        <dbReference type="Proteomes" id="UP001234178"/>
    </source>
</evidence>
<keyword evidence="2" id="KW-1185">Reference proteome</keyword>
<dbReference type="Proteomes" id="UP001234178">
    <property type="component" value="Unassembled WGS sequence"/>
</dbReference>
<protein>
    <submittedName>
        <fullName evidence="1">Uncharacterized protein</fullName>
    </submittedName>
</protein>
<dbReference type="EMBL" id="JAOYFB010000003">
    <property type="protein sequence ID" value="KAK4011853.1"/>
    <property type="molecule type" value="Genomic_DNA"/>
</dbReference>
<name>A0ABQ9ZFZ7_9CRUS</name>
<evidence type="ECO:0000313" key="1">
    <source>
        <dbReference type="EMBL" id="KAK4011853.1"/>
    </source>
</evidence>
<proteinExistence type="predicted"/>
<sequence>MPAHVPHFKWPRGGLRNQPQLPWVFDGVSLESLPGTPLQVAVWWSGKPSPAALTEFTRTVNQILTRNPSPCGYKMVLETMVSYASEVHPRMSTGDNMYYLTLLGIEPCILSVPCK</sequence>
<accession>A0ABQ9ZFZ7</accession>
<comment type="caution">
    <text evidence="1">The sequence shown here is derived from an EMBL/GenBank/DDBJ whole genome shotgun (WGS) entry which is preliminary data.</text>
</comment>
<reference evidence="1 2" key="1">
    <citation type="journal article" date="2023" name="Nucleic Acids Res.">
        <title>The hologenome of Daphnia magna reveals possible DNA methylation and microbiome-mediated evolution of the host genome.</title>
        <authorList>
            <person name="Chaturvedi A."/>
            <person name="Li X."/>
            <person name="Dhandapani V."/>
            <person name="Marshall H."/>
            <person name="Kissane S."/>
            <person name="Cuenca-Cambronero M."/>
            <person name="Asole G."/>
            <person name="Calvet F."/>
            <person name="Ruiz-Romero M."/>
            <person name="Marangio P."/>
            <person name="Guigo R."/>
            <person name="Rago D."/>
            <person name="Mirbahai L."/>
            <person name="Eastwood N."/>
            <person name="Colbourne J.K."/>
            <person name="Zhou J."/>
            <person name="Mallon E."/>
            <person name="Orsini L."/>
        </authorList>
    </citation>
    <scope>NUCLEOTIDE SEQUENCE [LARGE SCALE GENOMIC DNA]</scope>
    <source>
        <strain evidence="1">LRV0_1</strain>
    </source>
</reference>